<proteinExistence type="inferred from homology"/>
<dbReference type="EMBL" id="CP018191">
    <property type="protein sequence ID" value="APH54441.1"/>
    <property type="molecule type" value="Genomic_DNA"/>
</dbReference>
<dbReference type="InterPro" id="IPR000847">
    <property type="entry name" value="LysR_HTH_N"/>
</dbReference>
<reference evidence="7" key="1">
    <citation type="submission" date="2016-11" db="EMBL/GenBank/DDBJ databases">
        <title>Comparative genomic and phenotypic analysis of Granulibacter bethesdensis clinical isolates from patients with chronic granulomatous disease.</title>
        <authorList>
            <person name="Zarember K.A."/>
            <person name="Porcella S.F."/>
            <person name="Chu J."/>
            <person name="Ding L."/>
            <person name="Dahlstrom E."/>
            <person name="Barbian K."/>
            <person name="Martens C."/>
            <person name="Sykora L."/>
            <person name="Kramer S."/>
            <person name="Pettinato A.M."/>
            <person name="Hong H."/>
            <person name="Wald G."/>
            <person name="Berg L.J."/>
            <person name="Rogge L.S."/>
            <person name="Greenberg D.E."/>
            <person name="Falcone E.L."/>
            <person name="Neves J.F."/>
            <person name="Simoes M.J."/>
            <person name="Casal M."/>
            <person name="Rodriguez-Lopez F.C."/>
            <person name="Zelazny A."/>
            <person name="Gallin J.I."/>
            <person name="Holland S.M."/>
        </authorList>
    </citation>
    <scope>NUCLEOTIDE SEQUENCE [LARGE SCALE GENOMIC DNA]</scope>
    <source>
        <strain evidence="7">NIH9.1</strain>
    </source>
</reference>
<name>A0AAC9P8C8_9PROT</name>
<dbReference type="Gene3D" id="3.40.190.10">
    <property type="entry name" value="Periplasmic binding protein-like II"/>
    <property type="match status" value="2"/>
</dbReference>
<dbReference type="FunFam" id="1.10.10.10:FF:000001">
    <property type="entry name" value="LysR family transcriptional regulator"/>
    <property type="match status" value="1"/>
</dbReference>
<dbReference type="GO" id="GO:0003677">
    <property type="term" value="F:DNA binding"/>
    <property type="evidence" value="ECO:0007669"/>
    <property type="project" value="UniProtKB-KW"/>
</dbReference>
<dbReference type="Pfam" id="PF00126">
    <property type="entry name" value="HTH_1"/>
    <property type="match status" value="1"/>
</dbReference>
<sequence length="302" mass="33642">MSVDLRELRWAITASRHRSLRQAAEALHVRQSTLSRMLRSLEDRLGVVLFERTNGGTHPTPQGQEFLDSARRIVSDIEEITIRLKTQSRGESGRLTIGVHASLSVGNLRATLIEHHQRFPDVVMHLVDGSSDHLISGLANCEIDIAFLVEGHAKWSERSLNVWSERVVVALPEQHVLVERDPIEWKDLMDAKLLLPQRGPGVELAELLLAKLGFAERCNMTRHDVALDRLLTLVGAGCGALLALEGATSVSYPGVIFREIYDAGGPARVGFRAHWRKESGNPSLKRFLDLLYQRYPDLSGAT</sequence>
<comment type="similarity">
    <text evidence="1">Belongs to the LysR transcriptional regulatory family.</text>
</comment>
<organism evidence="6 7">
    <name type="scientific">Granulibacter bethesdensis</name>
    <dbReference type="NCBI Taxonomy" id="364410"/>
    <lineage>
        <taxon>Bacteria</taxon>
        <taxon>Pseudomonadati</taxon>
        <taxon>Pseudomonadota</taxon>
        <taxon>Alphaproteobacteria</taxon>
        <taxon>Acetobacterales</taxon>
        <taxon>Acetobacteraceae</taxon>
        <taxon>Granulibacter</taxon>
    </lineage>
</organism>
<accession>A0AAC9P8C8</accession>
<dbReference type="InterPro" id="IPR036390">
    <property type="entry name" value="WH_DNA-bd_sf"/>
</dbReference>
<dbReference type="Pfam" id="PF03466">
    <property type="entry name" value="LysR_substrate"/>
    <property type="match status" value="1"/>
</dbReference>
<feature type="domain" description="HTH lysR-type" evidence="5">
    <location>
        <begin position="3"/>
        <end position="60"/>
    </location>
</feature>
<evidence type="ECO:0000313" key="6">
    <source>
        <dbReference type="EMBL" id="APH54441.1"/>
    </source>
</evidence>
<dbReference type="Proteomes" id="UP000182373">
    <property type="component" value="Chromosome"/>
</dbReference>
<evidence type="ECO:0000256" key="3">
    <source>
        <dbReference type="ARBA" id="ARBA00023125"/>
    </source>
</evidence>
<keyword evidence="2" id="KW-0805">Transcription regulation</keyword>
<gene>
    <name evidence="6" type="ORF">GbCGDNIH9_1968</name>
</gene>
<evidence type="ECO:0000256" key="4">
    <source>
        <dbReference type="ARBA" id="ARBA00023163"/>
    </source>
</evidence>
<dbReference type="PRINTS" id="PR00039">
    <property type="entry name" value="HTHLYSR"/>
</dbReference>
<dbReference type="RefSeq" id="WP_072572472.1">
    <property type="nucleotide sequence ID" value="NZ_CP018191.1"/>
</dbReference>
<dbReference type="SUPFAM" id="SSF46785">
    <property type="entry name" value="Winged helix' DNA-binding domain"/>
    <property type="match status" value="1"/>
</dbReference>
<dbReference type="SUPFAM" id="SSF53850">
    <property type="entry name" value="Periplasmic binding protein-like II"/>
    <property type="match status" value="1"/>
</dbReference>
<evidence type="ECO:0000259" key="5">
    <source>
        <dbReference type="PROSITE" id="PS50931"/>
    </source>
</evidence>
<evidence type="ECO:0000256" key="1">
    <source>
        <dbReference type="ARBA" id="ARBA00009437"/>
    </source>
</evidence>
<dbReference type="Gene3D" id="1.10.10.10">
    <property type="entry name" value="Winged helix-like DNA-binding domain superfamily/Winged helix DNA-binding domain"/>
    <property type="match status" value="1"/>
</dbReference>
<dbReference type="GO" id="GO:0003700">
    <property type="term" value="F:DNA-binding transcription factor activity"/>
    <property type="evidence" value="ECO:0007669"/>
    <property type="project" value="InterPro"/>
</dbReference>
<protein>
    <submittedName>
        <fullName evidence="6">Transcriptional regulator</fullName>
    </submittedName>
</protein>
<dbReference type="InterPro" id="IPR036388">
    <property type="entry name" value="WH-like_DNA-bd_sf"/>
</dbReference>
<keyword evidence="3" id="KW-0238">DNA-binding</keyword>
<keyword evidence="4" id="KW-0804">Transcription</keyword>
<dbReference type="PROSITE" id="PS50931">
    <property type="entry name" value="HTH_LYSR"/>
    <property type="match status" value="1"/>
</dbReference>
<dbReference type="CDD" id="cd08414">
    <property type="entry name" value="PBP2_LTTR_aromatics_like"/>
    <property type="match status" value="1"/>
</dbReference>
<dbReference type="PANTHER" id="PTHR30346:SF0">
    <property type="entry name" value="HCA OPERON TRANSCRIPTIONAL ACTIVATOR HCAR"/>
    <property type="match status" value="1"/>
</dbReference>
<dbReference type="AlphaFoldDB" id="A0AAC9P8C8"/>
<evidence type="ECO:0000256" key="2">
    <source>
        <dbReference type="ARBA" id="ARBA00023015"/>
    </source>
</evidence>
<evidence type="ECO:0000313" key="7">
    <source>
        <dbReference type="Proteomes" id="UP000182373"/>
    </source>
</evidence>
<dbReference type="GO" id="GO:0032993">
    <property type="term" value="C:protein-DNA complex"/>
    <property type="evidence" value="ECO:0007669"/>
    <property type="project" value="TreeGrafter"/>
</dbReference>
<dbReference type="PANTHER" id="PTHR30346">
    <property type="entry name" value="TRANSCRIPTIONAL DUAL REGULATOR HCAR-RELATED"/>
    <property type="match status" value="1"/>
</dbReference>
<dbReference type="InterPro" id="IPR005119">
    <property type="entry name" value="LysR_subst-bd"/>
</dbReference>